<dbReference type="Proteomes" id="UP000001625">
    <property type="component" value="Chromosome"/>
</dbReference>
<dbReference type="HOGENOM" id="CLU_2481591_0_0_4"/>
<accession>D5CPD7</accession>
<dbReference type="AlphaFoldDB" id="D5CPD7"/>
<reference evidence="1 2" key="1">
    <citation type="submission" date="2010-03" db="EMBL/GenBank/DDBJ databases">
        <title>Complete sequence of Sideroxydans lithotrophicus ES-1.</title>
        <authorList>
            <consortium name="US DOE Joint Genome Institute"/>
            <person name="Lucas S."/>
            <person name="Copeland A."/>
            <person name="Lapidus A."/>
            <person name="Cheng J.-F."/>
            <person name="Bruce D."/>
            <person name="Goodwin L."/>
            <person name="Pitluck S."/>
            <person name="Munk A.C."/>
            <person name="Detter J.C."/>
            <person name="Han C."/>
            <person name="Tapia R."/>
            <person name="Larimer F."/>
            <person name="Land M."/>
            <person name="Hauser L."/>
            <person name="Kyrpides N."/>
            <person name="Ivanova N."/>
            <person name="Emerson D."/>
            <person name="Woyke T."/>
        </authorList>
    </citation>
    <scope>NUCLEOTIDE SEQUENCE [LARGE SCALE GENOMIC DNA]</scope>
    <source>
        <strain evidence="1 2">ES-1</strain>
    </source>
</reference>
<dbReference type="STRING" id="580332.Slit_0839"/>
<dbReference type="KEGG" id="slt:Slit_0839"/>
<evidence type="ECO:0000313" key="1">
    <source>
        <dbReference type="EMBL" id="ADE11078.1"/>
    </source>
</evidence>
<sequence length="87" mass="9287">MAKLKSNPYQTTSDLIANAIGTARVFGENRRITNLVASSIGRMIIEMDGSNEGDELLAHALSCISAQDAEHVPTLHSALHALSVLVE</sequence>
<proteinExistence type="predicted"/>
<evidence type="ECO:0000313" key="2">
    <source>
        <dbReference type="Proteomes" id="UP000001625"/>
    </source>
</evidence>
<keyword evidence="2" id="KW-1185">Reference proteome</keyword>
<gene>
    <name evidence="1" type="ordered locus">Slit_0839</name>
</gene>
<protein>
    <submittedName>
        <fullName evidence="1">Uncharacterized protein</fullName>
    </submittedName>
</protein>
<dbReference type="eggNOG" id="ENOG502ZUXR">
    <property type="taxonomic scope" value="Bacteria"/>
</dbReference>
<dbReference type="OrthoDB" id="9182794at2"/>
<dbReference type="EMBL" id="CP001965">
    <property type="protein sequence ID" value="ADE11078.1"/>
    <property type="molecule type" value="Genomic_DNA"/>
</dbReference>
<dbReference type="RefSeq" id="WP_013028976.1">
    <property type="nucleotide sequence ID" value="NC_013959.1"/>
</dbReference>
<organism evidence="1 2">
    <name type="scientific">Sideroxydans lithotrophicus (strain ES-1)</name>
    <dbReference type="NCBI Taxonomy" id="580332"/>
    <lineage>
        <taxon>Bacteria</taxon>
        <taxon>Pseudomonadati</taxon>
        <taxon>Pseudomonadota</taxon>
        <taxon>Betaproteobacteria</taxon>
        <taxon>Nitrosomonadales</taxon>
        <taxon>Gallionellaceae</taxon>
        <taxon>Sideroxydans</taxon>
    </lineage>
</organism>
<name>D5CPD7_SIDLE</name>